<dbReference type="InterPro" id="IPR000571">
    <property type="entry name" value="Znf_CCCH"/>
</dbReference>
<evidence type="ECO:0000256" key="1">
    <source>
        <dbReference type="ARBA" id="ARBA00022723"/>
    </source>
</evidence>
<dbReference type="InterPro" id="IPR036855">
    <property type="entry name" value="Znf_CCCH_sf"/>
</dbReference>
<keyword evidence="8" id="KW-1185">Reference proteome</keyword>
<dbReference type="GO" id="GO:0034247">
    <property type="term" value="P:snoRNA splicing"/>
    <property type="evidence" value="ECO:0007669"/>
    <property type="project" value="TreeGrafter"/>
</dbReference>
<name>A0A448Z3Y7_9STRA</name>
<proteinExistence type="predicted"/>
<dbReference type="EMBL" id="CAACVS010000103">
    <property type="protein sequence ID" value="VEU36786.1"/>
    <property type="molecule type" value="Genomic_DNA"/>
</dbReference>
<feature type="compositionally biased region" description="Low complexity" evidence="5">
    <location>
        <begin position="70"/>
        <end position="82"/>
    </location>
</feature>
<feature type="domain" description="C3H1-type" evidence="6">
    <location>
        <begin position="151"/>
        <end position="179"/>
    </location>
</feature>
<feature type="compositionally biased region" description="Basic and acidic residues" evidence="5">
    <location>
        <begin position="37"/>
        <end position="46"/>
    </location>
</feature>
<keyword evidence="3 4" id="KW-0862">Zinc</keyword>
<feature type="region of interest" description="Disordered" evidence="5">
    <location>
        <begin position="105"/>
        <end position="134"/>
    </location>
</feature>
<dbReference type="AlphaFoldDB" id="A0A448Z3Y7"/>
<protein>
    <recommendedName>
        <fullName evidence="6">C3H1-type domain-containing protein</fullName>
    </recommendedName>
</protein>
<dbReference type="Pfam" id="PF00642">
    <property type="entry name" value="zf-CCCH"/>
    <property type="match status" value="1"/>
</dbReference>
<evidence type="ECO:0000313" key="8">
    <source>
        <dbReference type="Proteomes" id="UP000291116"/>
    </source>
</evidence>
<dbReference type="GO" id="GO:0008270">
    <property type="term" value="F:zinc ion binding"/>
    <property type="evidence" value="ECO:0007669"/>
    <property type="project" value="UniProtKB-KW"/>
</dbReference>
<evidence type="ECO:0000313" key="7">
    <source>
        <dbReference type="EMBL" id="VEU36786.1"/>
    </source>
</evidence>
<reference evidence="7 8" key="1">
    <citation type="submission" date="2019-01" db="EMBL/GenBank/DDBJ databases">
        <authorList>
            <person name="Ferrante I. M."/>
        </authorList>
    </citation>
    <scope>NUCLEOTIDE SEQUENCE [LARGE SCALE GENOMIC DNA]</scope>
    <source>
        <strain evidence="7 8">B856</strain>
    </source>
</reference>
<dbReference type="InterPro" id="IPR039971">
    <property type="entry name" value="CWC24-like"/>
</dbReference>
<dbReference type="PANTHER" id="PTHR12930">
    <property type="entry name" value="ZINC FINGER PROTEIN 183"/>
    <property type="match status" value="1"/>
</dbReference>
<dbReference type="GO" id="GO:0005684">
    <property type="term" value="C:U2-type spliceosomal complex"/>
    <property type="evidence" value="ECO:0007669"/>
    <property type="project" value="TreeGrafter"/>
</dbReference>
<dbReference type="Pfam" id="PF13445">
    <property type="entry name" value="zf-RING_UBOX"/>
    <property type="match status" value="1"/>
</dbReference>
<dbReference type="InterPro" id="IPR027370">
    <property type="entry name" value="Znf-RING_euk"/>
</dbReference>
<sequence>MFRKPKRSAKKAGLRARKKTTTSDDEEDKETTQEVQEALKRAKNEHNGGNGGGKFRKSSGTVDDDDDGVQDGAKGSSNSNNSKPNTVMHRFEADTKTGNQQKDLATATAQHHPKAMESISKSASQKDPKRNKFLAGPIRAPTNIRTTCRFDYQPDICKDYKDTGFCGFGDTCIYLHDRGDTMSGWQLEQAWEEKQKTKKREQEEQMERFMNKVDAMDNNNKSEGNESGSSNPIGTATDDGIPFACFLSRKAFEDPIVTICGHYFSQGCLQDHFQQQQTGGEGGQRCPICGRDTHGVMNQPTKLIAKKRKLLGRKATWQQFMDARGGAAAGMTKGNDDFGAGD</sequence>
<gene>
    <name evidence="7" type="ORF">PSNMU_V1.4_AUG-EV-PASAV3_0035700</name>
</gene>
<dbReference type="CDD" id="cd16539">
    <property type="entry name" value="RING-HC_RNF113A_B"/>
    <property type="match status" value="1"/>
</dbReference>
<keyword evidence="2 4" id="KW-0863">Zinc-finger</keyword>
<feature type="compositionally biased region" description="Basic residues" evidence="5">
    <location>
        <begin position="1"/>
        <end position="20"/>
    </location>
</feature>
<evidence type="ECO:0000256" key="5">
    <source>
        <dbReference type="SAM" id="MobiDB-lite"/>
    </source>
</evidence>
<dbReference type="PANTHER" id="PTHR12930:SF0">
    <property type="entry name" value="RING FINGER PROTEIN 113B"/>
    <property type="match status" value="1"/>
</dbReference>
<dbReference type="Proteomes" id="UP000291116">
    <property type="component" value="Unassembled WGS sequence"/>
</dbReference>
<dbReference type="InterPro" id="IPR013083">
    <property type="entry name" value="Znf_RING/FYVE/PHD"/>
</dbReference>
<accession>A0A448Z3Y7</accession>
<evidence type="ECO:0000256" key="3">
    <source>
        <dbReference type="ARBA" id="ARBA00022833"/>
    </source>
</evidence>
<dbReference type="SMART" id="SM00356">
    <property type="entry name" value="ZnF_C3H1"/>
    <property type="match status" value="1"/>
</dbReference>
<dbReference type="Gene3D" id="3.30.40.10">
    <property type="entry name" value="Zinc/RING finger domain, C3HC4 (zinc finger)"/>
    <property type="match status" value="1"/>
</dbReference>
<feature type="compositionally biased region" description="Low complexity" evidence="5">
    <location>
        <begin position="218"/>
        <end position="231"/>
    </location>
</feature>
<evidence type="ECO:0000256" key="2">
    <source>
        <dbReference type="ARBA" id="ARBA00022771"/>
    </source>
</evidence>
<dbReference type="PROSITE" id="PS50103">
    <property type="entry name" value="ZF_C3H1"/>
    <property type="match status" value="1"/>
</dbReference>
<feature type="zinc finger region" description="C3H1-type" evidence="4">
    <location>
        <begin position="151"/>
        <end position="179"/>
    </location>
</feature>
<evidence type="ECO:0000259" key="6">
    <source>
        <dbReference type="PROSITE" id="PS50103"/>
    </source>
</evidence>
<evidence type="ECO:0000256" key="4">
    <source>
        <dbReference type="PROSITE-ProRule" id="PRU00723"/>
    </source>
</evidence>
<dbReference type="SUPFAM" id="SSF57850">
    <property type="entry name" value="RING/U-box"/>
    <property type="match status" value="1"/>
</dbReference>
<dbReference type="SUPFAM" id="SSF90229">
    <property type="entry name" value="CCCH zinc finger"/>
    <property type="match status" value="1"/>
</dbReference>
<feature type="region of interest" description="Disordered" evidence="5">
    <location>
        <begin position="1"/>
        <end position="86"/>
    </location>
</feature>
<dbReference type="OrthoDB" id="25761at2759"/>
<keyword evidence="1 4" id="KW-0479">Metal-binding</keyword>
<feature type="region of interest" description="Disordered" evidence="5">
    <location>
        <begin position="212"/>
        <end position="234"/>
    </location>
</feature>
<organism evidence="7 8">
    <name type="scientific">Pseudo-nitzschia multistriata</name>
    <dbReference type="NCBI Taxonomy" id="183589"/>
    <lineage>
        <taxon>Eukaryota</taxon>
        <taxon>Sar</taxon>
        <taxon>Stramenopiles</taxon>
        <taxon>Ochrophyta</taxon>
        <taxon>Bacillariophyta</taxon>
        <taxon>Bacillariophyceae</taxon>
        <taxon>Bacillariophycidae</taxon>
        <taxon>Bacillariales</taxon>
        <taxon>Bacillariaceae</taxon>
        <taxon>Pseudo-nitzschia</taxon>
    </lineage>
</organism>